<dbReference type="Proteomes" id="UP000479335">
    <property type="component" value="Unassembled WGS sequence"/>
</dbReference>
<dbReference type="InterPro" id="IPR011055">
    <property type="entry name" value="Dup_hybrid_motif"/>
</dbReference>
<evidence type="ECO:0000313" key="4">
    <source>
        <dbReference type="EMBL" id="MYM21450.1"/>
    </source>
</evidence>
<name>A0A6L8K2M6_9BURK</name>
<proteinExistence type="predicted"/>
<evidence type="ECO:0000256" key="1">
    <source>
        <dbReference type="SAM" id="Coils"/>
    </source>
</evidence>
<dbReference type="Pfam" id="PF01551">
    <property type="entry name" value="Peptidase_M23"/>
    <property type="match status" value="1"/>
</dbReference>
<feature type="domain" description="M23ase beta-sheet core" evidence="3">
    <location>
        <begin position="398"/>
        <end position="491"/>
    </location>
</feature>
<evidence type="ECO:0000256" key="2">
    <source>
        <dbReference type="SAM" id="MobiDB-lite"/>
    </source>
</evidence>
<keyword evidence="5" id="KW-1185">Reference proteome</keyword>
<dbReference type="AlphaFoldDB" id="A0A6L8K2M6"/>
<comment type="caution">
    <text evidence="4">The sequence shown here is derived from an EMBL/GenBank/DDBJ whole genome shotgun (WGS) entry which is preliminary data.</text>
</comment>
<reference evidence="4 5" key="1">
    <citation type="submission" date="2019-12" db="EMBL/GenBank/DDBJ databases">
        <title>Novel species isolated from a subtropical stream in China.</title>
        <authorList>
            <person name="Lu H."/>
        </authorList>
    </citation>
    <scope>NUCLEOTIDE SEQUENCE [LARGE SCALE GENOMIC DNA]</scope>
    <source>
        <strain evidence="4 5">FT135W</strain>
    </source>
</reference>
<evidence type="ECO:0000259" key="3">
    <source>
        <dbReference type="Pfam" id="PF01551"/>
    </source>
</evidence>
<dbReference type="PANTHER" id="PTHR21666">
    <property type="entry name" value="PEPTIDASE-RELATED"/>
    <property type="match status" value="1"/>
</dbReference>
<protein>
    <submittedName>
        <fullName evidence="4">Peptidoglycan DD-metalloendopeptidase family protein</fullName>
    </submittedName>
</protein>
<dbReference type="EMBL" id="WWCN01000001">
    <property type="protein sequence ID" value="MYM21450.1"/>
    <property type="molecule type" value="Genomic_DNA"/>
</dbReference>
<dbReference type="Gene3D" id="2.70.70.10">
    <property type="entry name" value="Glucose Permease (Domain IIA)"/>
    <property type="match status" value="1"/>
</dbReference>
<dbReference type="GO" id="GO:0004222">
    <property type="term" value="F:metalloendopeptidase activity"/>
    <property type="evidence" value="ECO:0007669"/>
    <property type="project" value="TreeGrafter"/>
</dbReference>
<accession>A0A6L8K2M6</accession>
<dbReference type="SUPFAM" id="SSF51261">
    <property type="entry name" value="Duplicated hybrid motif"/>
    <property type="match status" value="1"/>
</dbReference>
<dbReference type="InterPro" id="IPR050570">
    <property type="entry name" value="Cell_wall_metabolism_enzyme"/>
</dbReference>
<organism evidence="4 5">
    <name type="scientific">Duganella flavida</name>
    <dbReference type="NCBI Taxonomy" id="2692175"/>
    <lineage>
        <taxon>Bacteria</taxon>
        <taxon>Pseudomonadati</taxon>
        <taxon>Pseudomonadota</taxon>
        <taxon>Betaproteobacteria</taxon>
        <taxon>Burkholderiales</taxon>
        <taxon>Oxalobacteraceae</taxon>
        <taxon>Telluria group</taxon>
        <taxon>Duganella</taxon>
    </lineage>
</organism>
<dbReference type="CDD" id="cd12797">
    <property type="entry name" value="M23_peptidase"/>
    <property type="match status" value="1"/>
</dbReference>
<feature type="region of interest" description="Disordered" evidence="2">
    <location>
        <begin position="1"/>
        <end position="60"/>
    </location>
</feature>
<feature type="compositionally biased region" description="Low complexity" evidence="2">
    <location>
        <begin position="317"/>
        <end position="333"/>
    </location>
</feature>
<feature type="compositionally biased region" description="Basic and acidic residues" evidence="2">
    <location>
        <begin position="13"/>
        <end position="27"/>
    </location>
</feature>
<dbReference type="InterPro" id="IPR016047">
    <property type="entry name" value="M23ase_b-sheet_dom"/>
</dbReference>
<feature type="coiled-coil region" evidence="1">
    <location>
        <begin position="150"/>
        <end position="236"/>
    </location>
</feature>
<feature type="region of interest" description="Disordered" evidence="2">
    <location>
        <begin position="271"/>
        <end position="333"/>
    </location>
</feature>
<keyword evidence="1" id="KW-0175">Coiled coil</keyword>
<feature type="compositionally biased region" description="Basic and acidic residues" evidence="2">
    <location>
        <begin position="37"/>
        <end position="51"/>
    </location>
</feature>
<dbReference type="PANTHER" id="PTHR21666:SF270">
    <property type="entry name" value="MUREIN HYDROLASE ACTIVATOR ENVC"/>
    <property type="match status" value="1"/>
</dbReference>
<dbReference type="FunFam" id="2.70.70.10:FF:000003">
    <property type="entry name" value="Murein hydrolase activator EnvC"/>
    <property type="match status" value="1"/>
</dbReference>
<sequence>MSLGAQAAPFGKATERSKQKAAAEAERAGVQQKLSALKKDISKTESAKDDAADTLAESEQAISDANRSLRDLQQEQGDTNVKLQMLSAEHDKLAATVAHQKQQLAKLLRDQYVAGNEDRIKLLLSGDNPNRINRDLQMMAYVSQAQARLLDALRANLKAVEVNQDEAQNAKDELEEIAQEQLQQKSKLEQEKARRAALLTTLSKKLLAQRKEAGNLERDEQRMTGLVDKLNKLIAEQAIAAAAEKKRQEQLAAAKAAAKAKAEADARALAKARAAEAERQRLAKANNNTKSGTIKPATPNPADAIDADEPKVAVRPGAGTSSGAAGTAGQGAATASGAAGAGAAASVEDTPPAKAADIALAPAAPAGAFASLKGQLRAPVAGKVAAKFGSKRGDGPSWKGVFIRAGEGADVHAIAGGRVVFADWLRGFGNLIIVDHGGQYMSIYGNNQSLLKRAGDIVKAGDPIASAGNSGGNEESGLYFELRHQGAAFDPAGWVKF</sequence>
<gene>
    <name evidence="4" type="ORF">GTP46_02155</name>
</gene>
<dbReference type="Gene3D" id="6.10.250.3150">
    <property type="match status" value="1"/>
</dbReference>
<evidence type="ECO:0000313" key="5">
    <source>
        <dbReference type="Proteomes" id="UP000479335"/>
    </source>
</evidence>
<feature type="compositionally biased region" description="Basic and acidic residues" evidence="2">
    <location>
        <begin position="271"/>
        <end position="281"/>
    </location>
</feature>